<evidence type="ECO:0000313" key="1">
    <source>
        <dbReference type="EMBL" id="KAJ6811522.1"/>
    </source>
</evidence>
<protein>
    <submittedName>
        <fullName evidence="3">Protein HOTHEAD-like</fullName>
    </submittedName>
</protein>
<keyword evidence="4" id="KW-1185">Reference proteome</keyword>
<name>A0AAX6F578_IRIPA</name>
<dbReference type="Proteomes" id="UP001140949">
    <property type="component" value="Unassembled WGS sequence"/>
</dbReference>
<dbReference type="EMBL" id="JANAVB010031617">
    <property type="protein sequence ID" value="KAJ6811523.1"/>
    <property type="molecule type" value="Genomic_DNA"/>
</dbReference>
<gene>
    <name evidence="1" type="ORF">M6B38_153085</name>
    <name evidence="2" type="ORF">M6B38_153090</name>
    <name evidence="3" type="ORF">M6B38_153095</name>
</gene>
<sequence>MAKNPHPLLCLIFPPNNPSHGYINPLNQNPNPNFLIINLNHNLLLLSFLQVL</sequence>
<organism evidence="3 4">
    <name type="scientific">Iris pallida</name>
    <name type="common">Sweet iris</name>
    <dbReference type="NCBI Taxonomy" id="29817"/>
    <lineage>
        <taxon>Eukaryota</taxon>
        <taxon>Viridiplantae</taxon>
        <taxon>Streptophyta</taxon>
        <taxon>Embryophyta</taxon>
        <taxon>Tracheophyta</taxon>
        <taxon>Spermatophyta</taxon>
        <taxon>Magnoliopsida</taxon>
        <taxon>Liliopsida</taxon>
        <taxon>Asparagales</taxon>
        <taxon>Iridaceae</taxon>
        <taxon>Iridoideae</taxon>
        <taxon>Irideae</taxon>
        <taxon>Iris</taxon>
    </lineage>
</organism>
<evidence type="ECO:0000313" key="3">
    <source>
        <dbReference type="EMBL" id="KAJ6811524.1"/>
    </source>
</evidence>
<dbReference type="EMBL" id="JANAVB010031617">
    <property type="protein sequence ID" value="KAJ6811522.1"/>
    <property type="molecule type" value="Genomic_DNA"/>
</dbReference>
<evidence type="ECO:0000313" key="4">
    <source>
        <dbReference type="Proteomes" id="UP001140949"/>
    </source>
</evidence>
<accession>A0AAX6F578</accession>
<dbReference type="EMBL" id="JANAVB010031617">
    <property type="protein sequence ID" value="KAJ6811524.1"/>
    <property type="molecule type" value="Genomic_DNA"/>
</dbReference>
<proteinExistence type="predicted"/>
<dbReference type="AlphaFoldDB" id="A0AAX6F578"/>
<reference evidence="3" key="2">
    <citation type="submission" date="2023-04" db="EMBL/GenBank/DDBJ databases">
        <authorList>
            <person name="Bruccoleri R.E."/>
            <person name="Oakeley E.J."/>
            <person name="Faust A.-M."/>
            <person name="Dessus-Babus S."/>
            <person name="Altorfer M."/>
            <person name="Burckhardt D."/>
            <person name="Oertli M."/>
            <person name="Naumann U."/>
            <person name="Petersen F."/>
            <person name="Wong J."/>
        </authorList>
    </citation>
    <scope>NUCLEOTIDE SEQUENCE</scope>
    <source>
        <strain evidence="3">GSM-AAB239-AS_SAM_17_03QT</strain>
        <tissue evidence="3">Leaf</tissue>
    </source>
</reference>
<reference evidence="3" key="1">
    <citation type="journal article" date="2023" name="GigaByte">
        <title>Genome assembly of the bearded iris, Iris pallida Lam.</title>
        <authorList>
            <person name="Bruccoleri R.E."/>
            <person name="Oakeley E.J."/>
            <person name="Faust A.M.E."/>
            <person name="Altorfer M."/>
            <person name="Dessus-Babus S."/>
            <person name="Burckhardt D."/>
            <person name="Oertli M."/>
            <person name="Naumann U."/>
            <person name="Petersen F."/>
            <person name="Wong J."/>
        </authorList>
    </citation>
    <scope>NUCLEOTIDE SEQUENCE</scope>
    <source>
        <strain evidence="3">GSM-AAB239-AS_SAM_17_03QT</strain>
    </source>
</reference>
<comment type="caution">
    <text evidence="3">The sequence shown here is derived from an EMBL/GenBank/DDBJ whole genome shotgun (WGS) entry which is preliminary data.</text>
</comment>
<evidence type="ECO:0000313" key="2">
    <source>
        <dbReference type="EMBL" id="KAJ6811523.1"/>
    </source>
</evidence>